<dbReference type="EMBL" id="QSON01000012">
    <property type="protein sequence ID" value="RGI99902.1"/>
    <property type="molecule type" value="Genomic_DNA"/>
</dbReference>
<dbReference type="Proteomes" id="UP000095651">
    <property type="component" value="Unassembled WGS sequence"/>
</dbReference>
<dbReference type="AlphaFoldDB" id="A0A174NCZ5"/>
<reference evidence="2 4" key="2">
    <citation type="submission" date="2018-08" db="EMBL/GenBank/DDBJ databases">
        <title>A genome reference for cultivated species of the human gut microbiota.</title>
        <authorList>
            <person name="Zou Y."/>
            <person name="Xue W."/>
            <person name="Luo G."/>
        </authorList>
    </citation>
    <scope>NUCLEOTIDE SEQUENCE [LARGE SCALE GENOMIC DNA]</scope>
    <source>
        <strain evidence="2 4">TM09-12</strain>
    </source>
</reference>
<name>A0A174NCZ5_9FIRM</name>
<gene>
    <name evidence="2" type="ORF">DXD79_22430</name>
    <name evidence="1" type="ORF">ERS852407_06021</name>
</gene>
<organism evidence="1 3">
    <name type="scientific">Hungatella hathewayi</name>
    <dbReference type="NCBI Taxonomy" id="154046"/>
    <lineage>
        <taxon>Bacteria</taxon>
        <taxon>Bacillati</taxon>
        <taxon>Bacillota</taxon>
        <taxon>Clostridia</taxon>
        <taxon>Lachnospirales</taxon>
        <taxon>Lachnospiraceae</taxon>
        <taxon>Hungatella</taxon>
    </lineage>
</organism>
<protein>
    <submittedName>
        <fullName evidence="2">SseB family protein</fullName>
    </submittedName>
</protein>
<dbReference type="RefSeq" id="WP_002605628.1">
    <property type="nucleotide sequence ID" value="NZ_CABIXC010000034.1"/>
</dbReference>
<accession>A0A174NCZ5</accession>
<evidence type="ECO:0000313" key="2">
    <source>
        <dbReference type="EMBL" id="RGI99902.1"/>
    </source>
</evidence>
<dbReference type="Proteomes" id="UP000263014">
    <property type="component" value="Unassembled WGS sequence"/>
</dbReference>
<evidence type="ECO:0000313" key="1">
    <source>
        <dbReference type="EMBL" id="CUP46532.1"/>
    </source>
</evidence>
<reference evidence="1 3" key="1">
    <citation type="submission" date="2015-09" db="EMBL/GenBank/DDBJ databases">
        <authorList>
            <consortium name="Pathogen Informatics"/>
        </authorList>
    </citation>
    <scope>NUCLEOTIDE SEQUENCE [LARGE SCALE GENOMIC DNA]</scope>
    <source>
        <strain evidence="1 3">2789STDY5608850</strain>
    </source>
</reference>
<proteinExistence type="predicted"/>
<sequence length="259" mass="29180">MDNEGKNGAQTDKQAVLGRLRDTKALYVVVSACTKLPYVVCDPETFDDEVLVFFKPEEAEAKAKSLAGEKIPVSIVKLENKQLLLFYTNLYTMGVNAIFVADSGKEELIQLEEFVRRRGDEPGEEDKVWVENPALHLTALYYMQEARRQPGPEMNSRLMELQEEIEMHFRKGTFILAIQKEGNGIPLVKMKNGDVYQAAFTDILEFQKFNREDQLRPVIVPAEKVSQVLAGDAIGIILNPVGINLPLAVNRPPKQESEQ</sequence>
<evidence type="ECO:0000313" key="4">
    <source>
        <dbReference type="Proteomes" id="UP000263014"/>
    </source>
</evidence>
<dbReference type="EMBL" id="CYZE01000034">
    <property type="protein sequence ID" value="CUP46532.1"/>
    <property type="molecule type" value="Genomic_DNA"/>
</dbReference>
<evidence type="ECO:0000313" key="3">
    <source>
        <dbReference type="Proteomes" id="UP000095651"/>
    </source>
</evidence>